<feature type="region of interest" description="GTP cyclohydrolase II" evidence="19">
    <location>
        <begin position="202"/>
        <end position="398"/>
    </location>
</feature>
<feature type="binding site" evidence="19">
    <location>
        <position position="268"/>
    </location>
    <ligand>
        <name>Zn(2+)</name>
        <dbReference type="ChEBI" id="CHEBI:29105"/>
        <note>catalytic</note>
    </ligand>
</feature>
<evidence type="ECO:0000256" key="8">
    <source>
        <dbReference type="ARBA" id="ARBA00022723"/>
    </source>
</evidence>
<evidence type="ECO:0000256" key="10">
    <source>
        <dbReference type="ARBA" id="ARBA00022801"/>
    </source>
</evidence>
<dbReference type="GO" id="GO:0009231">
    <property type="term" value="P:riboflavin biosynthetic process"/>
    <property type="evidence" value="ECO:0007669"/>
    <property type="project" value="UniProtKB-UniRule"/>
</dbReference>
<feature type="binding site" evidence="19">
    <location>
        <position position="353"/>
    </location>
    <ligand>
        <name>GTP</name>
        <dbReference type="ChEBI" id="CHEBI:37565"/>
    </ligand>
</feature>
<feature type="domain" description="GTP cyclohydrolase II" evidence="20">
    <location>
        <begin position="210"/>
        <end position="374"/>
    </location>
</feature>
<dbReference type="SUPFAM" id="SSF55821">
    <property type="entry name" value="YrdC/RibB"/>
    <property type="match status" value="1"/>
</dbReference>
<feature type="site" description="Essential for DHBP synthase activity" evidence="19">
    <location>
        <position position="126"/>
    </location>
</feature>
<dbReference type="Pfam" id="PF00926">
    <property type="entry name" value="DHBP_synthase"/>
    <property type="match status" value="1"/>
</dbReference>
<comment type="catalytic activity">
    <reaction evidence="18 19">
        <text>GTP + 4 H2O = 2,5-diamino-6-hydroxy-4-(5-phosphoribosylamino)-pyrimidine + formate + 2 phosphate + 3 H(+)</text>
        <dbReference type="Rhea" id="RHEA:23704"/>
        <dbReference type="ChEBI" id="CHEBI:15377"/>
        <dbReference type="ChEBI" id="CHEBI:15378"/>
        <dbReference type="ChEBI" id="CHEBI:15740"/>
        <dbReference type="ChEBI" id="CHEBI:37565"/>
        <dbReference type="ChEBI" id="CHEBI:43474"/>
        <dbReference type="ChEBI" id="CHEBI:58614"/>
        <dbReference type="EC" id="3.5.4.25"/>
    </reaction>
</comment>
<dbReference type="PANTHER" id="PTHR21327">
    <property type="entry name" value="GTP CYCLOHYDROLASE II-RELATED"/>
    <property type="match status" value="1"/>
</dbReference>
<dbReference type="InterPro" id="IPR032677">
    <property type="entry name" value="GTP_cyclohydro_II"/>
</dbReference>
<organism evidence="21 22">
    <name type="scientific">Candidatus Nephthysia bennettiae</name>
    <dbReference type="NCBI Taxonomy" id="3127016"/>
    <lineage>
        <taxon>Bacteria</taxon>
        <taxon>Bacillati</taxon>
        <taxon>Candidatus Dormiibacterota</taxon>
        <taxon>Candidatus Dormibacteria</taxon>
        <taxon>Candidatus Dormibacterales</taxon>
        <taxon>Candidatus Dormibacteraceae</taxon>
        <taxon>Candidatus Nephthysia</taxon>
    </lineage>
</organism>
<dbReference type="GO" id="GO:0008686">
    <property type="term" value="F:3,4-dihydroxy-2-butanone-4-phosphate synthase activity"/>
    <property type="evidence" value="ECO:0007669"/>
    <property type="project" value="UniProtKB-UniRule"/>
</dbReference>
<comment type="function">
    <text evidence="17 19">Catalyzes the conversion of GTP to 2,5-diamino-6-ribosylamino-4(3H)-pyrimidinone 5'-phosphate (DARP), formate and pyrophosphate.</text>
</comment>
<evidence type="ECO:0000256" key="2">
    <source>
        <dbReference type="ARBA" id="ARBA00001936"/>
    </source>
</evidence>
<feature type="binding site" evidence="19">
    <location>
        <begin position="27"/>
        <end position="28"/>
    </location>
    <ligand>
        <name>D-ribulose 5-phosphate</name>
        <dbReference type="ChEBI" id="CHEBI:58121"/>
    </ligand>
</feature>
<keyword evidence="12 19" id="KW-0460">Magnesium</keyword>
<feature type="active site" description="Nucleophile; for GTP cyclohydrolase activity" evidence="19">
    <location>
        <position position="332"/>
    </location>
</feature>
<protein>
    <recommendedName>
        <fullName evidence="19">Riboflavin biosynthesis protein RibBA</fullName>
    </recommendedName>
    <domain>
        <recommendedName>
            <fullName evidence="19">3,4-dihydroxy-2-butanone 4-phosphate synthase</fullName>
            <shortName evidence="19">DHBP synthase</shortName>
            <ecNumber evidence="19">4.1.99.12</ecNumber>
        </recommendedName>
    </domain>
    <domain>
        <recommendedName>
            <fullName evidence="19">GTP cyclohydrolase-2</fullName>
            <ecNumber evidence="19">3.5.4.25</ecNumber>
        </recommendedName>
        <alternativeName>
            <fullName evidence="19">GTP cyclohydrolase II</fullName>
        </alternativeName>
    </domain>
</protein>
<evidence type="ECO:0000313" key="21">
    <source>
        <dbReference type="EMBL" id="MBJ7599108.1"/>
    </source>
</evidence>
<proteinExistence type="inferred from homology"/>
<comment type="cofactor">
    <cofactor evidence="19">
        <name>Mg(2+)</name>
        <dbReference type="ChEBI" id="CHEBI:18420"/>
    </cofactor>
    <cofactor evidence="19">
        <name>Mn(2+)</name>
        <dbReference type="ChEBI" id="CHEBI:29035"/>
    </cofactor>
    <text evidence="19">Binds 2 divalent metal cations per subunit. Magnesium or manganese.</text>
</comment>
<feature type="binding site" evidence="19">
    <location>
        <position position="164"/>
    </location>
    <ligand>
        <name>D-ribulose 5-phosphate</name>
        <dbReference type="ChEBI" id="CHEBI:58121"/>
    </ligand>
</feature>
<dbReference type="HAMAP" id="MF_01283">
    <property type="entry name" value="RibBA"/>
    <property type="match status" value="1"/>
</dbReference>
<comment type="cofactor">
    <cofactor evidence="19">
        <name>Zn(2+)</name>
        <dbReference type="ChEBI" id="CHEBI:29105"/>
    </cofactor>
    <text evidence="19">Binds 1 zinc ion per subunit.</text>
</comment>
<dbReference type="Gene3D" id="3.40.50.10990">
    <property type="entry name" value="GTP cyclohydrolase II"/>
    <property type="match status" value="1"/>
</dbReference>
<dbReference type="NCBIfam" id="TIGR00506">
    <property type="entry name" value="ribB"/>
    <property type="match status" value="1"/>
</dbReference>
<comment type="function">
    <text evidence="3 19">Catalyzes the conversion of D-ribulose 5-phosphate to formate and 3,4-dihydroxy-2-butanone 4-phosphate.</text>
</comment>
<evidence type="ECO:0000256" key="16">
    <source>
        <dbReference type="ARBA" id="ARBA00023268"/>
    </source>
</evidence>
<dbReference type="Proteomes" id="UP000612893">
    <property type="component" value="Unassembled WGS sequence"/>
</dbReference>
<comment type="cofactor">
    <cofactor evidence="2">
        <name>Mn(2+)</name>
        <dbReference type="ChEBI" id="CHEBI:29035"/>
    </cofactor>
</comment>
<evidence type="ECO:0000256" key="7">
    <source>
        <dbReference type="ARBA" id="ARBA00022619"/>
    </source>
</evidence>
<keyword evidence="16 19" id="KW-0511">Multifunctional enzyme</keyword>
<dbReference type="PIRSF" id="PIRSF001259">
    <property type="entry name" value="RibA"/>
    <property type="match status" value="1"/>
</dbReference>
<feature type="binding site" evidence="19">
    <location>
        <position position="318"/>
    </location>
    <ligand>
        <name>GTP</name>
        <dbReference type="ChEBI" id="CHEBI:37565"/>
    </ligand>
</feature>
<dbReference type="EC" id="4.1.99.12" evidence="19"/>
<dbReference type="CDD" id="cd00641">
    <property type="entry name" value="GTP_cyclohydro2"/>
    <property type="match status" value="1"/>
</dbReference>
<dbReference type="EMBL" id="JAEKNR010000140">
    <property type="protein sequence ID" value="MBJ7599108.1"/>
    <property type="molecule type" value="Genomic_DNA"/>
</dbReference>
<evidence type="ECO:0000256" key="9">
    <source>
        <dbReference type="ARBA" id="ARBA00022741"/>
    </source>
</evidence>
<feature type="binding site" evidence="19">
    <location>
        <position position="28"/>
    </location>
    <ligand>
        <name>Mg(2+)</name>
        <dbReference type="ChEBI" id="CHEBI:18420"/>
        <label>2</label>
    </ligand>
</feature>
<comment type="caution">
    <text evidence="19">Lacks conserved residue(s) required for the propagation of feature annotation.</text>
</comment>
<feature type="active site" description="Proton acceptor; for GTP cyclohydrolase activity" evidence="19">
    <location>
        <position position="330"/>
    </location>
</feature>
<keyword evidence="9 19" id="KW-0547">Nucleotide-binding</keyword>
<dbReference type="HAMAP" id="MF_00180">
    <property type="entry name" value="RibB"/>
    <property type="match status" value="1"/>
</dbReference>
<dbReference type="EC" id="3.5.4.25" evidence="19"/>
<dbReference type="InterPro" id="IPR016299">
    <property type="entry name" value="Riboflavin_synth_RibBA"/>
</dbReference>
<keyword evidence="14 19" id="KW-0464">Manganese</keyword>
<evidence type="ECO:0000256" key="12">
    <source>
        <dbReference type="ARBA" id="ARBA00022842"/>
    </source>
</evidence>
<dbReference type="InterPro" id="IPR000422">
    <property type="entry name" value="DHBP_synthase_RibB"/>
</dbReference>
<sequence>MPLATIPEAIADYEDGKFVIVVDDEDRENEGDLCVAAQLITPEHIMFMSRHAGGLICTPLVASRLDELQIEPMVMHNTSRYGTAFSVSIEAKDLVTTGISAYDRAATIRHLISPEARTADFAKPGHTFPLRAAEGGVLKRAGQTEAAVDLAALAGLYPAGVICEIMNEDGTMARLPDLERFSATHGFKIITIKDLIAYRRRNEKLVRRRVVTRIPIDGREWQVHAYEDVLTQDVHLALVLGEIDSSRPVLLRAHSCCLTGDVFGSQRCDCGPQLDAAMETIAQEGTGVVLYIGNHEGRGIGLINKLRAYNLQDEGLDTVEANEALDQPADSRDYGIGNQILYDLGVRKMRVLTNNPRKLIGIEGYGMEVVEQVPIRIEANRHNARYLQTKKDKLGHLL</sequence>
<dbReference type="InterPro" id="IPR036144">
    <property type="entry name" value="RibA-like_sf"/>
</dbReference>
<keyword evidence="15 19" id="KW-0456">Lyase</keyword>
<dbReference type="GO" id="GO:0008270">
    <property type="term" value="F:zinc ion binding"/>
    <property type="evidence" value="ECO:0007669"/>
    <property type="project" value="UniProtKB-UniRule"/>
</dbReference>
<feature type="binding site" evidence="19">
    <location>
        <position position="32"/>
    </location>
    <ligand>
        <name>D-ribulose 5-phosphate</name>
        <dbReference type="ChEBI" id="CHEBI:58121"/>
    </ligand>
</feature>
<evidence type="ECO:0000256" key="18">
    <source>
        <dbReference type="ARBA" id="ARBA00049295"/>
    </source>
</evidence>
<keyword evidence="8 19" id="KW-0479">Metal-binding</keyword>
<dbReference type="NCBIfam" id="TIGR00505">
    <property type="entry name" value="ribA"/>
    <property type="match status" value="1"/>
</dbReference>
<comment type="pathway">
    <text evidence="5 19">Cofactor biosynthesis; riboflavin biosynthesis; 2-hydroxy-3-oxobutyl phosphate from D-ribulose 5-phosphate: step 1/1.</text>
</comment>
<feature type="binding site" evidence="19">
    <location>
        <position position="273"/>
    </location>
    <ligand>
        <name>GTP</name>
        <dbReference type="ChEBI" id="CHEBI:37565"/>
    </ligand>
</feature>
<dbReference type="NCBIfam" id="NF006803">
    <property type="entry name" value="PRK09311.1"/>
    <property type="match status" value="1"/>
</dbReference>
<comment type="similarity">
    <text evidence="6 19">In the N-terminal section; belongs to the DHBP synthase family.</text>
</comment>
<feature type="binding site" evidence="19">
    <location>
        <position position="358"/>
    </location>
    <ligand>
        <name>GTP</name>
        <dbReference type="ChEBI" id="CHEBI:37565"/>
    </ligand>
</feature>
<feature type="binding site" evidence="19">
    <location>
        <position position="28"/>
    </location>
    <ligand>
        <name>Mg(2+)</name>
        <dbReference type="ChEBI" id="CHEBI:18420"/>
        <label>1</label>
    </ligand>
</feature>
<dbReference type="AlphaFoldDB" id="A0A934KB47"/>
<dbReference type="PANTHER" id="PTHR21327:SF18">
    <property type="entry name" value="3,4-DIHYDROXY-2-BUTANONE 4-PHOSPHATE SYNTHASE"/>
    <property type="match status" value="1"/>
</dbReference>
<evidence type="ECO:0000256" key="1">
    <source>
        <dbReference type="ARBA" id="ARBA00000141"/>
    </source>
</evidence>
<evidence type="ECO:0000256" key="19">
    <source>
        <dbReference type="HAMAP-Rule" id="MF_01283"/>
    </source>
</evidence>
<evidence type="ECO:0000256" key="4">
    <source>
        <dbReference type="ARBA" id="ARBA00004853"/>
    </source>
</evidence>
<dbReference type="InterPro" id="IPR017945">
    <property type="entry name" value="DHBP_synth_RibB-like_a/b_dom"/>
</dbReference>
<feature type="site" description="Essential for DHBP synthase activity" evidence="19">
    <location>
        <position position="164"/>
    </location>
</feature>
<dbReference type="Gene3D" id="3.90.870.10">
    <property type="entry name" value="DHBP synthase"/>
    <property type="match status" value="1"/>
</dbReference>
<keyword evidence="10 19" id="KW-0378">Hydrolase</keyword>
<keyword evidence="11 19" id="KW-0862">Zinc</keyword>
<comment type="catalytic activity">
    <reaction evidence="1 19">
        <text>D-ribulose 5-phosphate = (2S)-2-hydroxy-3-oxobutyl phosphate + formate + H(+)</text>
        <dbReference type="Rhea" id="RHEA:18457"/>
        <dbReference type="ChEBI" id="CHEBI:15378"/>
        <dbReference type="ChEBI" id="CHEBI:15740"/>
        <dbReference type="ChEBI" id="CHEBI:58121"/>
        <dbReference type="ChEBI" id="CHEBI:58830"/>
        <dbReference type="EC" id="4.1.99.12"/>
    </reaction>
</comment>
<accession>A0A934KB47</accession>
<evidence type="ECO:0000256" key="6">
    <source>
        <dbReference type="ARBA" id="ARBA00005520"/>
    </source>
</evidence>
<name>A0A934KB47_9BACT</name>
<gene>
    <name evidence="19" type="primary">ribBA</name>
    <name evidence="21" type="ORF">JF922_13655</name>
</gene>
<evidence type="ECO:0000256" key="11">
    <source>
        <dbReference type="ARBA" id="ARBA00022833"/>
    </source>
</evidence>
<feature type="region of interest" description="DHBP synthase" evidence="19">
    <location>
        <begin position="1"/>
        <end position="201"/>
    </location>
</feature>
<keyword evidence="22" id="KW-1185">Reference proteome</keyword>
<evidence type="ECO:0000256" key="5">
    <source>
        <dbReference type="ARBA" id="ARBA00004904"/>
    </source>
</evidence>
<dbReference type="RefSeq" id="WP_338202527.1">
    <property type="nucleotide sequence ID" value="NZ_JAEKNR010000140.1"/>
</dbReference>
<comment type="pathway">
    <text evidence="4 19">Cofactor biosynthesis; riboflavin biosynthesis; 5-amino-6-(D-ribitylamino)uracil from GTP: step 1/4.</text>
</comment>
<feature type="binding site" evidence="19">
    <location>
        <begin position="296"/>
        <end position="298"/>
    </location>
    <ligand>
        <name>GTP</name>
        <dbReference type="ChEBI" id="CHEBI:37565"/>
    </ligand>
</feature>
<keyword evidence="13 19" id="KW-0342">GTP-binding</keyword>
<dbReference type="InterPro" id="IPR000926">
    <property type="entry name" value="RibA"/>
</dbReference>
<comment type="similarity">
    <text evidence="19">In the C-terminal section; belongs to the GTP cyclohydrolase II family.</text>
</comment>
<evidence type="ECO:0000256" key="17">
    <source>
        <dbReference type="ARBA" id="ARBA00043932"/>
    </source>
</evidence>
<dbReference type="HAMAP" id="MF_00179">
    <property type="entry name" value="RibA"/>
    <property type="match status" value="1"/>
</dbReference>
<keyword evidence="7 19" id="KW-0686">Riboflavin biosynthesis</keyword>
<dbReference type="GO" id="GO:0000287">
    <property type="term" value="F:magnesium ion binding"/>
    <property type="evidence" value="ECO:0007669"/>
    <property type="project" value="UniProtKB-UniRule"/>
</dbReference>
<evidence type="ECO:0000259" key="20">
    <source>
        <dbReference type="Pfam" id="PF00925"/>
    </source>
</evidence>
<evidence type="ECO:0000256" key="13">
    <source>
        <dbReference type="ARBA" id="ARBA00023134"/>
    </source>
</evidence>
<evidence type="ECO:0000256" key="3">
    <source>
        <dbReference type="ARBA" id="ARBA00002284"/>
    </source>
</evidence>
<feature type="binding site" evidence="19">
    <location>
        <position position="257"/>
    </location>
    <ligand>
        <name>Zn(2+)</name>
        <dbReference type="ChEBI" id="CHEBI:29105"/>
        <note>catalytic</note>
    </ligand>
</feature>
<dbReference type="SUPFAM" id="SSF142695">
    <property type="entry name" value="RibA-like"/>
    <property type="match status" value="1"/>
</dbReference>
<comment type="caution">
    <text evidence="21">The sequence shown here is derived from an EMBL/GenBank/DDBJ whole genome shotgun (WGS) entry which is preliminary data.</text>
</comment>
<evidence type="ECO:0000313" key="22">
    <source>
        <dbReference type="Proteomes" id="UP000612893"/>
    </source>
</evidence>
<dbReference type="NCBIfam" id="NF001591">
    <property type="entry name" value="PRK00393.1"/>
    <property type="match status" value="1"/>
</dbReference>
<feature type="binding site" evidence="19">
    <location>
        <position position="270"/>
    </location>
    <ligand>
        <name>Zn(2+)</name>
        <dbReference type="ChEBI" id="CHEBI:29105"/>
        <note>catalytic</note>
    </ligand>
</feature>
<dbReference type="FunFam" id="3.90.870.10:FF:000001">
    <property type="entry name" value="Riboflavin biosynthesis protein RibBA"/>
    <property type="match status" value="1"/>
</dbReference>
<dbReference type="Pfam" id="PF00925">
    <property type="entry name" value="GTP_cyclohydro2"/>
    <property type="match status" value="1"/>
</dbReference>
<dbReference type="GO" id="GO:0005525">
    <property type="term" value="F:GTP binding"/>
    <property type="evidence" value="ECO:0007669"/>
    <property type="project" value="UniProtKB-KW"/>
</dbReference>
<reference evidence="21" key="1">
    <citation type="submission" date="2020-10" db="EMBL/GenBank/DDBJ databases">
        <title>Ca. Dormibacterota MAGs.</title>
        <authorList>
            <person name="Montgomery K."/>
        </authorList>
    </citation>
    <scope>NUCLEOTIDE SEQUENCE [LARGE SCALE GENOMIC DNA]</scope>
    <source>
        <strain evidence="21">SC8812_S17_10</strain>
    </source>
</reference>
<evidence type="ECO:0000256" key="14">
    <source>
        <dbReference type="ARBA" id="ARBA00023211"/>
    </source>
</evidence>
<evidence type="ECO:0000256" key="15">
    <source>
        <dbReference type="ARBA" id="ARBA00023239"/>
    </source>
</evidence>
<dbReference type="FunFam" id="3.40.50.10990:FF:000001">
    <property type="entry name" value="Riboflavin biosynthesis protein RibBA"/>
    <property type="match status" value="1"/>
</dbReference>
<dbReference type="GO" id="GO:0030145">
    <property type="term" value="F:manganese ion binding"/>
    <property type="evidence" value="ECO:0007669"/>
    <property type="project" value="UniProtKB-UniRule"/>
</dbReference>
<feature type="binding site" evidence="19">
    <location>
        <begin position="252"/>
        <end position="256"/>
    </location>
    <ligand>
        <name>GTP</name>
        <dbReference type="ChEBI" id="CHEBI:37565"/>
    </ligand>
</feature>
<dbReference type="GO" id="GO:0003935">
    <property type="term" value="F:GTP cyclohydrolase II activity"/>
    <property type="evidence" value="ECO:0007669"/>
    <property type="project" value="UniProtKB-UniRule"/>
</dbReference>